<comment type="subcellular location">
    <subcellularLocation>
        <location evidence="2">Membrane</location>
        <topology evidence="2">Multi-pass membrane protein</topology>
    </subcellularLocation>
</comment>
<evidence type="ECO:0000256" key="1">
    <source>
        <dbReference type="ARBA" id="ARBA00001970"/>
    </source>
</evidence>
<evidence type="ECO:0000256" key="2">
    <source>
        <dbReference type="ARBA" id="ARBA00004141"/>
    </source>
</evidence>
<dbReference type="EMBL" id="DS985243">
    <property type="protein sequence ID" value="EDV26717.1"/>
    <property type="molecule type" value="Genomic_DNA"/>
</dbReference>
<evidence type="ECO:0000256" key="4">
    <source>
        <dbReference type="ARBA" id="ARBA00022617"/>
    </source>
</evidence>
<dbReference type="GO" id="GO:0016491">
    <property type="term" value="F:oxidoreductase activity"/>
    <property type="evidence" value="ECO:0000318"/>
    <property type="project" value="GO_Central"/>
</dbReference>
<feature type="transmembrane region" description="Helical" evidence="11">
    <location>
        <begin position="28"/>
        <end position="52"/>
    </location>
</feature>
<dbReference type="CTD" id="6751926"/>
<dbReference type="eggNOG" id="KOG1619">
    <property type="taxonomic scope" value="Eukaryota"/>
</dbReference>
<keyword evidence="6" id="KW-0479">Metal-binding</keyword>
<evidence type="ECO:0000256" key="9">
    <source>
        <dbReference type="ARBA" id="ARBA00023004"/>
    </source>
</evidence>
<evidence type="ECO:0000256" key="3">
    <source>
        <dbReference type="ARBA" id="ARBA00022448"/>
    </source>
</evidence>
<evidence type="ECO:0000256" key="10">
    <source>
        <dbReference type="ARBA" id="ARBA00023136"/>
    </source>
</evidence>
<organism evidence="13 14">
    <name type="scientific">Trichoplax adhaerens</name>
    <name type="common">Trichoplax reptans</name>
    <dbReference type="NCBI Taxonomy" id="10228"/>
    <lineage>
        <taxon>Eukaryota</taxon>
        <taxon>Metazoa</taxon>
        <taxon>Placozoa</taxon>
        <taxon>Uniplacotomia</taxon>
        <taxon>Trichoplacea</taxon>
        <taxon>Trichoplacidae</taxon>
        <taxon>Trichoplax</taxon>
    </lineage>
</organism>
<dbReference type="Gene3D" id="1.20.120.1770">
    <property type="match status" value="1"/>
</dbReference>
<proteinExistence type="predicted"/>
<dbReference type="Proteomes" id="UP000009022">
    <property type="component" value="Unassembled WGS sequence"/>
</dbReference>
<reference evidence="13 14" key="1">
    <citation type="journal article" date="2008" name="Nature">
        <title>The Trichoplax genome and the nature of placozoans.</title>
        <authorList>
            <person name="Srivastava M."/>
            <person name="Begovic E."/>
            <person name="Chapman J."/>
            <person name="Putnam N.H."/>
            <person name="Hellsten U."/>
            <person name="Kawashima T."/>
            <person name="Kuo A."/>
            <person name="Mitros T."/>
            <person name="Salamov A."/>
            <person name="Carpenter M.L."/>
            <person name="Signorovitch A.Y."/>
            <person name="Moreno M.A."/>
            <person name="Kamm K."/>
            <person name="Grimwood J."/>
            <person name="Schmutz J."/>
            <person name="Shapiro H."/>
            <person name="Grigoriev I.V."/>
            <person name="Buss L.W."/>
            <person name="Schierwater B."/>
            <person name="Dellaporta S.L."/>
            <person name="Rokhsar D.S."/>
        </authorList>
    </citation>
    <scope>NUCLEOTIDE SEQUENCE [LARGE SCALE GENOMIC DNA]</scope>
    <source>
        <strain evidence="13 14">Grell-BS-1999</strain>
    </source>
</reference>
<keyword evidence="7" id="KW-0249">Electron transport</keyword>
<dbReference type="HOGENOM" id="CLU_069712_1_1_1"/>
<keyword evidence="3" id="KW-0813">Transport</keyword>
<dbReference type="GO" id="GO:0016020">
    <property type="term" value="C:membrane"/>
    <property type="evidence" value="ECO:0007669"/>
    <property type="project" value="UniProtKB-SubCell"/>
</dbReference>
<accession>B3RQM0</accession>
<sequence>MPKSQFSLIPQRFQLHDAPNKDEFGEKFWPYLVIASQLTGILIVALLLIWLISDLGGFGWDGTAAQFNVHPLCMVLGMIFINGEAALSYRIFRNDRKVVIKAVHAILQAITFILIVIGLVAVWQFHNHNKFNNMYSFHSWCGLITVLLFSLQLTIGAVMFIFRITGERIRSYYLKLHVYFGCAIFVMAIATCLLGINEKLFLKYPHSYSNLPSGAAMGNCLGLAILTFGLIVIYMLSSPIYKRKPEPGNYSLSALGGEESEEDPIKDG</sequence>
<dbReference type="SMART" id="SM00665">
    <property type="entry name" value="B561"/>
    <property type="match status" value="1"/>
</dbReference>
<evidence type="ECO:0000256" key="6">
    <source>
        <dbReference type="ARBA" id="ARBA00022723"/>
    </source>
</evidence>
<dbReference type="AlphaFoldDB" id="B3RQM0"/>
<evidence type="ECO:0000256" key="8">
    <source>
        <dbReference type="ARBA" id="ARBA00022989"/>
    </source>
</evidence>
<dbReference type="RefSeq" id="XP_002110713.1">
    <property type="nucleotide sequence ID" value="XM_002110677.1"/>
</dbReference>
<keyword evidence="9" id="KW-0408">Iron</keyword>
<evidence type="ECO:0000313" key="13">
    <source>
        <dbReference type="EMBL" id="EDV26717.1"/>
    </source>
</evidence>
<name>B3RQM0_TRIAD</name>
<dbReference type="FunFam" id="1.20.120.1770:FF:000001">
    <property type="entry name" value="Cytochrome b reductase 1"/>
    <property type="match status" value="1"/>
</dbReference>
<dbReference type="GeneID" id="6751926"/>
<evidence type="ECO:0000256" key="11">
    <source>
        <dbReference type="SAM" id="Phobius"/>
    </source>
</evidence>
<dbReference type="InterPro" id="IPR006593">
    <property type="entry name" value="Cyt_b561/ferric_Rdtase_TM"/>
</dbReference>
<protein>
    <recommendedName>
        <fullName evidence="12">Cytochrome b561 domain-containing protein</fullName>
    </recommendedName>
</protein>
<dbReference type="GO" id="GO:0046872">
    <property type="term" value="F:metal ion binding"/>
    <property type="evidence" value="ECO:0007669"/>
    <property type="project" value="UniProtKB-KW"/>
</dbReference>
<dbReference type="OMA" id="LHFRGGM"/>
<keyword evidence="4" id="KW-0349">Heme</keyword>
<keyword evidence="5 11" id="KW-0812">Transmembrane</keyword>
<dbReference type="PANTHER" id="PTHR10106:SF0">
    <property type="entry name" value="LD36721P"/>
    <property type="match status" value="1"/>
</dbReference>
<dbReference type="InterPro" id="IPR043205">
    <property type="entry name" value="CYB561/CYBRD1-like"/>
</dbReference>
<dbReference type="PROSITE" id="PS50939">
    <property type="entry name" value="CYTOCHROME_B561"/>
    <property type="match status" value="1"/>
</dbReference>
<dbReference type="InParanoid" id="B3RQM0"/>
<feature type="transmembrane region" description="Helical" evidence="11">
    <location>
        <begin position="64"/>
        <end position="81"/>
    </location>
</feature>
<dbReference type="PANTHER" id="PTHR10106">
    <property type="entry name" value="CYTOCHROME B561-RELATED"/>
    <property type="match status" value="1"/>
</dbReference>
<feature type="transmembrane region" description="Helical" evidence="11">
    <location>
        <begin position="137"/>
        <end position="164"/>
    </location>
</feature>
<feature type="transmembrane region" description="Helical" evidence="11">
    <location>
        <begin position="102"/>
        <end position="125"/>
    </location>
</feature>
<keyword evidence="14" id="KW-1185">Reference proteome</keyword>
<comment type="cofactor">
    <cofactor evidence="1">
        <name>heme b</name>
        <dbReference type="ChEBI" id="CHEBI:60344"/>
    </cofactor>
</comment>
<evidence type="ECO:0000256" key="7">
    <source>
        <dbReference type="ARBA" id="ARBA00022982"/>
    </source>
</evidence>
<gene>
    <name evidence="13" type="ORF">TRIADDRAFT_55036</name>
</gene>
<dbReference type="KEGG" id="tad:TRIADDRAFT_55036"/>
<feature type="domain" description="Cytochrome b561" evidence="12">
    <location>
        <begin position="35"/>
        <end position="237"/>
    </location>
</feature>
<evidence type="ECO:0000313" key="14">
    <source>
        <dbReference type="Proteomes" id="UP000009022"/>
    </source>
</evidence>
<feature type="transmembrane region" description="Helical" evidence="11">
    <location>
        <begin position="216"/>
        <end position="236"/>
    </location>
</feature>
<feature type="transmembrane region" description="Helical" evidence="11">
    <location>
        <begin position="176"/>
        <end position="196"/>
    </location>
</feature>
<keyword evidence="8 11" id="KW-1133">Transmembrane helix</keyword>
<keyword evidence="10 11" id="KW-0472">Membrane</keyword>
<dbReference type="PhylomeDB" id="B3RQM0"/>
<dbReference type="OrthoDB" id="907479at2759"/>
<evidence type="ECO:0000259" key="12">
    <source>
        <dbReference type="PROSITE" id="PS50939"/>
    </source>
</evidence>
<evidence type="ECO:0000256" key="5">
    <source>
        <dbReference type="ARBA" id="ARBA00022692"/>
    </source>
</evidence>
<dbReference type="Pfam" id="PF03188">
    <property type="entry name" value="Cytochrom_B561"/>
    <property type="match status" value="1"/>
</dbReference>